<proteinExistence type="predicted"/>
<gene>
    <name evidence="1" type="ORF">MRATA1EN22A_LOCUS5366</name>
</gene>
<evidence type="ECO:0000313" key="2">
    <source>
        <dbReference type="Proteomes" id="UP001162501"/>
    </source>
</evidence>
<name>A0AC59YEV8_RANTA</name>
<reference evidence="1" key="1">
    <citation type="submission" date="2023-05" db="EMBL/GenBank/DDBJ databases">
        <authorList>
            <consortium name="ELIXIR-Norway"/>
        </authorList>
    </citation>
    <scope>NUCLEOTIDE SEQUENCE</scope>
</reference>
<organism evidence="1 2">
    <name type="scientific">Rangifer tarandus platyrhynchus</name>
    <name type="common">Svalbard reindeer</name>
    <dbReference type="NCBI Taxonomy" id="3082113"/>
    <lineage>
        <taxon>Eukaryota</taxon>
        <taxon>Metazoa</taxon>
        <taxon>Chordata</taxon>
        <taxon>Craniata</taxon>
        <taxon>Vertebrata</taxon>
        <taxon>Euteleostomi</taxon>
        <taxon>Mammalia</taxon>
        <taxon>Eutheria</taxon>
        <taxon>Laurasiatheria</taxon>
        <taxon>Artiodactyla</taxon>
        <taxon>Ruminantia</taxon>
        <taxon>Pecora</taxon>
        <taxon>Cervidae</taxon>
        <taxon>Odocoileinae</taxon>
        <taxon>Rangifer</taxon>
    </lineage>
</organism>
<evidence type="ECO:0000313" key="1">
    <source>
        <dbReference type="EMBL" id="CAM9640312.1"/>
    </source>
</evidence>
<accession>A0AC59YEV8</accession>
<protein>
    <submittedName>
        <fullName evidence="1">Uncharacterized protein</fullName>
    </submittedName>
</protein>
<reference evidence="1" key="2">
    <citation type="submission" date="2025-03" db="EMBL/GenBank/DDBJ databases">
        <authorList>
            <consortium name="ELIXIR-Norway"/>
            <consortium name="Elixir Norway"/>
        </authorList>
    </citation>
    <scope>NUCLEOTIDE SEQUENCE</scope>
</reference>
<feature type="non-terminal residue" evidence="1">
    <location>
        <position position="84"/>
    </location>
</feature>
<dbReference type="Proteomes" id="UP001162501">
    <property type="component" value="Chromosome 14"/>
</dbReference>
<sequence>SCSTLCNPLGYTVHGILRQNTGMQDFFFFFFLLVAALPPRELNVKVAQLLGLWGLWQHKLCRNMDCLHHRSYGPIKVFFQTSCS</sequence>
<dbReference type="EMBL" id="OX596098">
    <property type="protein sequence ID" value="CAM9640312.1"/>
    <property type="molecule type" value="Genomic_DNA"/>
</dbReference>
<feature type="non-terminal residue" evidence="1">
    <location>
        <position position="1"/>
    </location>
</feature>